<name>A0ABX1W370_9SPHI</name>
<dbReference type="InterPro" id="IPR050553">
    <property type="entry name" value="Thioredoxin_ResA/DsbE_sf"/>
</dbReference>
<dbReference type="InterPro" id="IPR036249">
    <property type="entry name" value="Thioredoxin-like_sf"/>
</dbReference>
<feature type="chain" id="PRO_5045539544" evidence="1">
    <location>
        <begin position="22"/>
        <end position="185"/>
    </location>
</feature>
<evidence type="ECO:0000256" key="1">
    <source>
        <dbReference type="SAM" id="SignalP"/>
    </source>
</evidence>
<evidence type="ECO:0000313" key="3">
    <source>
        <dbReference type="EMBL" id="NNU34418.1"/>
    </source>
</evidence>
<feature type="domain" description="Thioredoxin" evidence="2">
    <location>
        <begin position="30"/>
        <end position="180"/>
    </location>
</feature>
<evidence type="ECO:0000313" key="4">
    <source>
        <dbReference type="Proteomes" id="UP000566071"/>
    </source>
</evidence>
<reference evidence="3 4" key="1">
    <citation type="submission" date="2020-05" db="EMBL/GenBank/DDBJ databases">
        <authorList>
            <person name="Khan S.A."/>
            <person name="Jeon C.O."/>
            <person name="Chun B.H."/>
        </authorList>
    </citation>
    <scope>NUCLEOTIDE SEQUENCE [LARGE SCALE GENOMIC DNA]</scope>
    <source>
        <strain evidence="3 4">S1162</strain>
    </source>
</reference>
<dbReference type="InterPro" id="IPR000866">
    <property type="entry name" value="AhpC/TSA"/>
</dbReference>
<dbReference type="Proteomes" id="UP000566071">
    <property type="component" value="Unassembled WGS sequence"/>
</dbReference>
<dbReference type="Gene3D" id="3.40.30.10">
    <property type="entry name" value="Glutaredoxin"/>
    <property type="match status" value="1"/>
</dbReference>
<dbReference type="SUPFAM" id="SSF52833">
    <property type="entry name" value="Thioredoxin-like"/>
    <property type="match status" value="1"/>
</dbReference>
<dbReference type="InterPro" id="IPR013766">
    <property type="entry name" value="Thioredoxin_domain"/>
</dbReference>
<dbReference type="PANTHER" id="PTHR42852">
    <property type="entry name" value="THIOL:DISULFIDE INTERCHANGE PROTEIN DSBE"/>
    <property type="match status" value="1"/>
</dbReference>
<sequence length="185" mass="20595">MKKITTCIVMASLCLNFRGVAQQPTAAAPLKIGDRVPDITLTNLLYYKTTTAKLADFKGRAILLDFWATWCSNCINGLPHMDSLQRQFDGRLQVFLVNCKKTGDDLGQIKALFKRIGIKPNLPVAIQDTACSSYFRFTALPHYVWINQQGVVVAITGKKEVTGANVDHLVRYGHVDLPVKSDKVR</sequence>
<protein>
    <submittedName>
        <fullName evidence="3">TlpA family protein disulfide reductase</fullName>
    </submittedName>
</protein>
<dbReference type="RefSeq" id="WP_217452223.1">
    <property type="nucleotide sequence ID" value="NZ_JABFCR010000045.1"/>
</dbReference>
<accession>A0ABX1W370</accession>
<dbReference type="PROSITE" id="PS51352">
    <property type="entry name" value="THIOREDOXIN_2"/>
    <property type="match status" value="1"/>
</dbReference>
<dbReference type="EMBL" id="JABFCR010000045">
    <property type="protein sequence ID" value="NNU34418.1"/>
    <property type="molecule type" value="Genomic_DNA"/>
</dbReference>
<proteinExistence type="predicted"/>
<dbReference type="CDD" id="cd02966">
    <property type="entry name" value="TlpA_like_family"/>
    <property type="match status" value="1"/>
</dbReference>
<comment type="caution">
    <text evidence="3">The sequence shown here is derived from an EMBL/GenBank/DDBJ whole genome shotgun (WGS) entry which is preliminary data.</text>
</comment>
<dbReference type="PANTHER" id="PTHR42852:SF13">
    <property type="entry name" value="PROTEIN DIPZ"/>
    <property type="match status" value="1"/>
</dbReference>
<keyword evidence="4" id="KW-1185">Reference proteome</keyword>
<gene>
    <name evidence="3" type="ORF">HK413_10270</name>
</gene>
<feature type="signal peptide" evidence="1">
    <location>
        <begin position="1"/>
        <end position="21"/>
    </location>
</feature>
<dbReference type="Pfam" id="PF00578">
    <property type="entry name" value="AhpC-TSA"/>
    <property type="match status" value="1"/>
</dbReference>
<keyword evidence="1" id="KW-0732">Signal</keyword>
<organism evidence="3 4">
    <name type="scientific">Mucilaginibacter humi</name>
    <dbReference type="NCBI Taxonomy" id="2732510"/>
    <lineage>
        <taxon>Bacteria</taxon>
        <taxon>Pseudomonadati</taxon>
        <taxon>Bacteroidota</taxon>
        <taxon>Sphingobacteriia</taxon>
        <taxon>Sphingobacteriales</taxon>
        <taxon>Sphingobacteriaceae</taxon>
        <taxon>Mucilaginibacter</taxon>
    </lineage>
</organism>
<evidence type="ECO:0000259" key="2">
    <source>
        <dbReference type="PROSITE" id="PS51352"/>
    </source>
</evidence>